<dbReference type="Proteomes" id="UP001595997">
    <property type="component" value="Unassembled WGS sequence"/>
</dbReference>
<protein>
    <submittedName>
        <fullName evidence="7">Metal ABC transporter substrate-binding protein</fullName>
    </submittedName>
</protein>
<dbReference type="PANTHER" id="PTHR42953:SF3">
    <property type="entry name" value="HIGH-AFFINITY ZINC UPTAKE SYSTEM PROTEIN ZNUA"/>
    <property type="match status" value="1"/>
</dbReference>
<proteinExistence type="inferred from homology"/>
<dbReference type="PRINTS" id="PR00690">
    <property type="entry name" value="ADHESNFAMILY"/>
</dbReference>
<organism evidence="7 8">
    <name type="scientific">Streptomyces ovatisporus</name>
    <dbReference type="NCBI Taxonomy" id="1128682"/>
    <lineage>
        <taxon>Bacteria</taxon>
        <taxon>Bacillati</taxon>
        <taxon>Actinomycetota</taxon>
        <taxon>Actinomycetes</taxon>
        <taxon>Kitasatosporales</taxon>
        <taxon>Streptomycetaceae</taxon>
        <taxon>Streptomyces</taxon>
    </lineage>
</organism>
<evidence type="ECO:0000313" key="8">
    <source>
        <dbReference type="Proteomes" id="UP001595997"/>
    </source>
</evidence>
<keyword evidence="2 4" id="KW-0813">Transport</keyword>
<keyword evidence="8" id="KW-1185">Reference proteome</keyword>
<evidence type="ECO:0000256" key="4">
    <source>
        <dbReference type="RuleBase" id="RU003512"/>
    </source>
</evidence>
<comment type="caution">
    <text evidence="7">The sequence shown here is derived from an EMBL/GenBank/DDBJ whole genome shotgun (WGS) entry which is preliminary data.</text>
</comment>
<evidence type="ECO:0000313" key="7">
    <source>
        <dbReference type="EMBL" id="MFC4493194.1"/>
    </source>
</evidence>
<feature type="region of interest" description="Disordered" evidence="5">
    <location>
        <begin position="119"/>
        <end position="161"/>
    </location>
</feature>
<evidence type="ECO:0000256" key="2">
    <source>
        <dbReference type="ARBA" id="ARBA00022448"/>
    </source>
</evidence>
<dbReference type="PROSITE" id="PS51257">
    <property type="entry name" value="PROKAR_LIPOPROTEIN"/>
    <property type="match status" value="1"/>
</dbReference>
<dbReference type="PANTHER" id="PTHR42953">
    <property type="entry name" value="HIGH-AFFINITY ZINC UPTAKE SYSTEM PROTEIN ZNUA-RELATED"/>
    <property type="match status" value="1"/>
</dbReference>
<dbReference type="PRINTS" id="PR00691">
    <property type="entry name" value="ADHESINB"/>
</dbReference>
<dbReference type="InterPro" id="IPR006129">
    <property type="entry name" value="AdhesinB"/>
</dbReference>
<dbReference type="EMBL" id="JBHSFH010000003">
    <property type="protein sequence ID" value="MFC4493194.1"/>
    <property type="molecule type" value="Genomic_DNA"/>
</dbReference>
<dbReference type="RefSeq" id="WP_386442029.1">
    <property type="nucleotide sequence ID" value="NZ_JBHSFH010000003.1"/>
</dbReference>
<dbReference type="InterPro" id="IPR050492">
    <property type="entry name" value="Bact_metal-bind_prot9"/>
</dbReference>
<evidence type="ECO:0000256" key="3">
    <source>
        <dbReference type="ARBA" id="ARBA00022729"/>
    </source>
</evidence>
<gene>
    <name evidence="7" type="ORF">ACFPA8_03475</name>
</gene>
<dbReference type="InterPro" id="IPR006128">
    <property type="entry name" value="Lipoprotein_PsaA-like"/>
</dbReference>
<dbReference type="Pfam" id="PF01297">
    <property type="entry name" value="ZnuA"/>
    <property type="match status" value="1"/>
</dbReference>
<dbReference type="InterPro" id="IPR006127">
    <property type="entry name" value="ZnuA-like"/>
</dbReference>
<reference evidence="8" key="1">
    <citation type="journal article" date="2019" name="Int. J. Syst. Evol. Microbiol.">
        <title>The Global Catalogue of Microorganisms (GCM) 10K type strain sequencing project: providing services to taxonomists for standard genome sequencing and annotation.</title>
        <authorList>
            <consortium name="The Broad Institute Genomics Platform"/>
            <consortium name="The Broad Institute Genome Sequencing Center for Infectious Disease"/>
            <person name="Wu L."/>
            <person name="Ma J."/>
        </authorList>
    </citation>
    <scope>NUCLEOTIDE SEQUENCE [LARGE SCALE GENOMIC DNA]</scope>
    <source>
        <strain evidence="8">CGMCC 4.7357</strain>
    </source>
</reference>
<sequence>MNASRPLIRTASAASALGLCALALSGCGLGGSGAEENGKVKVVASFYPMKFLAQQIGGEHVEVESLTKPGTEPHDLELSPQQTARLSEADLVVYLKGLQPAVDEGVQQAEPEHVAEATSYTDLEKHGGDVHGEDGHEKEGHGEDHGHGDSSGGEQDGDPHVWLDPVRYAEIAGGVGEQLAKADPAHRATYRKNTSDLRKRLMSLDEEYKSTLRKKKTDTFITTHAAFGYLAERYRLHEAAVTGVDPDSEPSGARMKRLHKIAKADDVDTVFFESSASDRTAKTLAGDLNLKTGVLSPLETAEKGEDYFSVMRQNLLSLRTALGAD</sequence>
<comment type="similarity">
    <text evidence="1 4">Belongs to the bacterial solute-binding protein 9 family.</text>
</comment>
<accession>A0ABV9A2M0</accession>
<feature type="signal peptide" evidence="6">
    <location>
        <begin position="1"/>
        <end position="30"/>
    </location>
</feature>
<feature type="chain" id="PRO_5045298323" evidence="6">
    <location>
        <begin position="31"/>
        <end position="325"/>
    </location>
</feature>
<evidence type="ECO:0000256" key="5">
    <source>
        <dbReference type="SAM" id="MobiDB-lite"/>
    </source>
</evidence>
<feature type="compositionally biased region" description="Basic and acidic residues" evidence="5">
    <location>
        <begin position="122"/>
        <end position="148"/>
    </location>
</feature>
<name>A0ABV9A2M0_9ACTN</name>
<dbReference type="Gene3D" id="3.40.50.1980">
    <property type="entry name" value="Nitrogenase molybdenum iron protein domain"/>
    <property type="match status" value="2"/>
</dbReference>
<dbReference type="SUPFAM" id="SSF53807">
    <property type="entry name" value="Helical backbone' metal receptor"/>
    <property type="match status" value="1"/>
</dbReference>
<evidence type="ECO:0000256" key="6">
    <source>
        <dbReference type="SAM" id="SignalP"/>
    </source>
</evidence>
<keyword evidence="3 6" id="KW-0732">Signal</keyword>
<evidence type="ECO:0000256" key="1">
    <source>
        <dbReference type="ARBA" id="ARBA00011028"/>
    </source>
</evidence>